<dbReference type="InterPro" id="IPR002129">
    <property type="entry name" value="PyrdxlP-dep_de-COase"/>
</dbReference>
<dbReference type="InterPro" id="IPR015424">
    <property type="entry name" value="PyrdxlP-dep_Trfase"/>
</dbReference>
<evidence type="ECO:0000256" key="1">
    <source>
        <dbReference type="ARBA" id="ARBA00001933"/>
    </source>
</evidence>
<feature type="modified residue" description="N6-(pyridoxal phosphate)lysine" evidence="4">
    <location>
        <position position="283"/>
    </location>
</feature>
<keyword evidence="7" id="KW-1185">Reference proteome</keyword>
<name>A0A918GXM0_9ACTN</name>
<dbReference type="Proteomes" id="UP000619486">
    <property type="component" value="Unassembled WGS sequence"/>
</dbReference>
<dbReference type="AlphaFoldDB" id="A0A918GXM0"/>
<evidence type="ECO:0000256" key="4">
    <source>
        <dbReference type="PIRSR" id="PIRSR602129-50"/>
    </source>
</evidence>
<reference evidence="6" key="1">
    <citation type="journal article" date="2014" name="Int. J. Syst. Evol. Microbiol.">
        <title>Complete genome sequence of Corynebacterium casei LMG S-19264T (=DSM 44701T), isolated from a smear-ripened cheese.</title>
        <authorList>
            <consortium name="US DOE Joint Genome Institute (JGI-PGF)"/>
            <person name="Walter F."/>
            <person name="Albersmeier A."/>
            <person name="Kalinowski J."/>
            <person name="Ruckert C."/>
        </authorList>
    </citation>
    <scope>NUCLEOTIDE SEQUENCE</scope>
    <source>
        <strain evidence="6">JCM 3172</strain>
    </source>
</reference>
<dbReference type="Gene3D" id="3.40.640.10">
    <property type="entry name" value="Type I PLP-dependent aspartate aminotransferase-like (Major domain)"/>
    <property type="match status" value="1"/>
</dbReference>
<evidence type="ECO:0000256" key="2">
    <source>
        <dbReference type="ARBA" id="ARBA00022898"/>
    </source>
</evidence>
<comment type="cofactor">
    <cofactor evidence="1 4 5">
        <name>pyridoxal 5'-phosphate</name>
        <dbReference type="ChEBI" id="CHEBI:597326"/>
    </cofactor>
</comment>
<dbReference type="RefSeq" id="WP_189199939.1">
    <property type="nucleotide sequence ID" value="NZ_BMQQ01000002.1"/>
</dbReference>
<accession>A0A918GXM0</accession>
<protein>
    <recommendedName>
        <fullName evidence="8">L-2,4-diaminobutyrate decarboxylase</fullName>
    </recommendedName>
</protein>
<evidence type="ECO:0000256" key="5">
    <source>
        <dbReference type="RuleBase" id="RU000382"/>
    </source>
</evidence>
<dbReference type="InterPro" id="IPR015421">
    <property type="entry name" value="PyrdxlP-dep_Trfase_major"/>
</dbReference>
<dbReference type="EMBL" id="BMQQ01000002">
    <property type="protein sequence ID" value="GGT18041.1"/>
    <property type="molecule type" value="Genomic_DNA"/>
</dbReference>
<keyword evidence="2 4" id="KW-0663">Pyridoxal phosphate</keyword>
<evidence type="ECO:0000313" key="6">
    <source>
        <dbReference type="EMBL" id="GGT18041.1"/>
    </source>
</evidence>
<dbReference type="GO" id="GO:0004058">
    <property type="term" value="F:aromatic-L-amino-acid decarboxylase activity"/>
    <property type="evidence" value="ECO:0007669"/>
    <property type="project" value="UniProtKB-ARBA"/>
</dbReference>
<evidence type="ECO:0000256" key="3">
    <source>
        <dbReference type="ARBA" id="ARBA00023239"/>
    </source>
</evidence>
<dbReference type="PANTHER" id="PTHR42735:SF4">
    <property type="entry name" value="PYRIDOXAL PHOSPHATE-DEPENDENT DECARBOXYLASE FAMILY PROTEIN"/>
    <property type="match status" value="1"/>
</dbReference>
<dbReference type="Pfam" id="PF00282">
    <property type="entry name" value="Pyridoxal_deC"/>
    <property type="match status" value="1"/>
</dbReference>
<evidence type="ECO:0000313" key="7">
    <source>
        <dbReference type="Proteomes" id="UP000619486"/>
    </source>
</evidence>
<keyword evidence="3 5" id="KW-0456">Lyase</keyword>
<comment type="similarity">
    <text evidence="5">Belongs to the group II decarboxylase family.</text>
</comment>
<reference evidence="6" key="2">
    <citation type="submission" date="2020-09" db="EMBL/GenBank/DDBJ databases">
        <authorList>
            <person name="Sun Q."/>
            <person name="Ohkuma M."/>
        </authorList>
    </citation>
    <scope>NUCLEOTIDE SEQUENCE</scope>
    <source>
        <strain evidence="6">JCM 3172</strain>
    </source>
</reference>
<sequence length="458" mass="48472">MTDPSHSRALDLVRDLLADHDRWRAACTGGPRGPLPPGARDLLRTLSARLAQESTPWPAPGHLAHMTADTPLEVTLAYLCALLYNPNNIAPEASPVTTALEHEVADDLCRLVGHDPTTGWAHLCSGGHAAGYEALWIARNLRGRAVRGTLLYGRNAHYAWEKAADLLGFGRGEVEVVGVGPRHRMDMADLAARVHRLSSAGRPVTAVVVTLGTTSHGAVDDLPAVLRLREECERTYGVSFRIHVDAAYGGYFRTVDEALLTPEVRAAFRALPLADSVTVDPHKCGRAPYPAGALVLRDRRAVRAVSTRPGPFGADGDGERLPFAPYTLEGARPGAAAAAVWTAHRIVGLDTGGYGRLLGGCLRAARALHEAFAAGDGPLVSRTAPDLAVVNLTTGSADSDREWSDRLRASGVSVSSTGGAETEVPGVRLCVMDPLAPGDLERLTRVLGETAAGALSRV</sequence>
<dbReference type="GO" id="GO:0019752">
    <property type="term" value="P:carboxylic acid metabolic process"/>
    <property type="evidence" value="ECO:0007669"/>
    <property type="project" value="InterPro"/>
</dbReference>
<comment type="caution">
    <text evidence="6">The sequence shown here is derived from an EMBL/GenBank/DDBJ whole genome shotgun (WGS) entry which is preliminary data.</text>
</comment>
<dbReference type="PANTHER" id="PTHR42735">
    <property type="match status" value="1"/>
</dbReference>
<organism evidence="6 7">
    <name type="scientific">Streptomyces purpureus</name>
    <dbReference type="NCBI Taxonomy" id="1951"/>
    <lineage>
        <taxon>Bacteria</taxon>
        <taxon>Bacillati</taxon>
        <taxon>Actinomycetota</taxon>
        <taxon>Actinomycetes</taxon>
        <taxon>Kitasatosporales</taxon>
        <taxon>Streptomycetaceae</taxon>
        <taxon>Streptomyces</taxon>
    </lineage>
</organism>
<evidence type="ECO:0008006" key="8">
    <source>
        <dbReference type="Google" id="ProtNLM"/>
    </source>
</evidence>
<dbReference type="GO" id="GO:0030170">
    <property type="term" value="F:pyridoxal phosphate binding"/>
    <property type="evidence" value="ECO:0007669"/>
    <property type="project" value="InterPro"/>
</dbReference>
<proteinExistence type="inferred from homology"/>
<dbReference type="SUPFAM" id="SSF53383">
    <property type="entry name" value="PLP-dependent transferases"/>
    <property type="match status" value="1"/>
</dbReference>
<gene>
    <name evidence="6" type="ORF">GCM10014713_08550</name>
</gene>
<dbReference type="InterPro" id="IPR050477">
    <property type="entry name" value="GrpII_AminoAcid_Decarb"/>
</dbReference>